<reference evidence="1 2" key="1">
    <citation type="submission" date="2012-11" db="EMBL/GenBank/DDBJ databases">
        <title>Whole genome sequence of Acidisphaera rubrifaciens HS-AP3.</title>
        <authorList>
            <person name="Azuma Y."/>
            <person name="Higashiura N."/>
            <person name="Hirakawa H."/>
            <person name="Matsushita K."/>
        </authorList>
    </citation>
    <scope>NUCLEOTIDE SEQUENCE [LARGE SCALE GENOMIC DNA]</scope>
    <source>
        <strain evidence="1 2">HS-AP3</strain>
    </source>
</reference>
<evidence type="ECO:0008006" key="3">
    <source>
        <dbReference type="Google" id="ProtNLM"/>
    </source>
</evidence>
<gene>
    <name evidence="1" type="ORF">Asru_0573_05</name>
</gene>
<keyword evidence="2" id="KW-1185">Reference proteome</keyword>
<comment type="caution">
    <text evidence="1">The sequence shown here is derived from an EMBL/GenBank/DDBJ whole genome shotgun (WGS) entry which is preliminary data.</text>
</comment>
<dbReference type="EMBL" id="BANB01000573">
    <property type="protein sequence ID" value="GAN78024.1"/>
    <property type="molecule type" value="Genomic_DNA"/>
</dbReference>
<organism evidence="1 2">
    <name type="scientific">Acidisphaera rubrifaciens HS-AP3</name>
    <dbReference type="NCBI Taxonomy" id="1231350"/>
    <lineage>
        <taxon>Bacteria</taxon>
        <taxon>Pseudomonadati</taxon>
        <taxon>Pseudomonadota</taxon>
        <taxon>Alphaproteobacteria</taxon>
        <taxon>Acetobacterales</taxon>
        <taxon>Acetobacteraceae</taxon>
        <taxon>Acidisphaera</taxon>
    </lineage>
</organism>
<dbReference type="RefSeq" id="WP_048862394.1">
    <property type="nucleotide sequence ID" value="NZ_BANB01000573.1"/>
</dbReference>
<dbReference type="AlphaFoldDB" id="A0A0D6PAX9"/>
<proteinExistence type="predicted"/>
<sequence>MDCKTQPIGDAPGRAASPIGYPAYATLAVWQRLSGISRSRTYELLAAGHLRAIKLRSRTLIDVEAALAWMRTLPAAEIAPVQRAD</sequence>
<name>A0A0D6PAX9_9PROT</name>
<accession>A0A0D6PAX9</accession>
<protein>
    <recommendedName>
        <fullName evidence="3">Helix-turn-helix domain-containing protein</fullName>
    </recommendedName>
</protein>
<dbReference type="Proteomes" id="UP000032680">
    <property type="component" value="Unassembled WGS sequence"/>
</dbReference>
<evidence type="ECO:0000313" key="1">
    <source>
        <dbReference type="EMBL" id="GAN78024.1"/>
    </source>
</evidence>
<dbReference type="OrthoDB" id="7874861at2"/>
<evidence type="ECO:0000313" key="2">
    <source>
        <dbReference type="Proteomes" id="UP000032680"/>
    </source>
</evidence>